<proteinExistence type="predicted"/>
<feature type="region of interest" description="Disordered" evidence="1">
    <location>
        <begin position="100"/>
        <end position="157"/>
    </location>
</feature>
<gene>
    <name evidence="3" type="ORF">GB881_18500</name>
</gene>
<feature type="non-terminal residue" evidence="3">
    <location>
        <position position="1"/>
    </location>
</feature>
<name>A0A6N7ESB1_9MICO</name>
<dbReference type="RefSeq" id="WP_193721653.1">
    <property type="nucleotide sequence ID" value="NZ_WHPC01000139.1"/>
</dbReference>
<dbReference type="AlphaFoldDB" id="A0A6N7ESB1"/>
<sequence length="157" mass="16137">ATPAAQPASAPTPPPARTDVPLAGQLTPALARLRTAPEGTHVLNLRIDPEHLGPVRITAHIAPEGVRIELLGATEQAREALRVTLTDLRRDLAATGLHADLELAEERGGDAADSQRGHEPGDPAPTGARGTTRAGDATGAAPPSPRPVHPGTVDLFA</sequence>
<feature type="compositionally biased region" description="Basic and acidic residues" evidence="1">
    <location>
        <begin position="100"/>
        <end position="121"/>
    </location>
</feature>
<feature type="compositionally biased region" description="Low complexity" evidence="1">
    <location>
        <begin position="124"/>
        <end position="141"/>
    </location>
</feature>
<dbReference type="CDD" id="cd17470">
    <property type="entry name" value="T3SS_Flik_C"/>
    <property type="match status" value="1"/>
</dbReference>
<feature type="domain" description="Flagellar hook-length control protein-like C-terminal" evidence="2">
    <location>
        <begin position="36"/>
        <end position="99"/>
    </location>
</feature>
<dbReference type="EMBL" id="WHPC01000139">
    <property type="protein sequence ID" value="MPV38996.1"/>
    <property type="molecule type" value="Genomic_DNA"/>
</dbReference>
<dbReference type="Gene3D" id="3.30.750.140">
    <property type="match status" value="1"/>
</dbReference>
<comment type="caution">
    <text evidence="3">The sequence shown here is derived from an EMBL/GenBank/DDBJ whole genome shotgun (WGS) entry which is preliminary data.</text>
</comment>
<feature type="region of interest" description="Disordered" evidence="1">
    <location>
        <begin position="1"/>
        <end position="21"/>
    </location>
</feature>
<accession>A0A6N7ESB1</accession>
<protein>
    <recommendedName>
        <fullName evidence="2">Flagellar hook-length control protein-like C-terminal domain-containing protein</fullName>
    </recommendedName>
</protein>
<dbReference type="Proteomes" id="UP000437709">
    <property type="component" value="Unassembled WGS sequence"/>
</dbReference>
<organism evidence="3 4">
    <name type="scientific">Georgenia subflava</name>
    <dbReference type="NCBI Taxonomy" id="1622177"/>
    <lineage>
        <taxon>Bacteria</taxon>
        <taxon>Bacillati</taxon>
        <taxon>Actinomycetota</taxon>
        <taxon>Actinomycetes</taxon>
        <taxon>Micrococcales</taxon>
        <taxon>Bogoriellaceae</taxon>
        <taxon>Georgenia</taxon>
    </lineage>
</organism>
<keyword evidence="4" id="KW-1185">Reference proteome</keyword>
<evidence type="ECO:0000313" key="4">
    <source>
        <dbReference type="Proteomes" id="UP000437709"/>
    </source>
</evidence>
<evidence type="ECO:0000313" key="3">
    <source>
        <dbReference type="EMBL" id="MPV38996.1"/>
    </source>
</evidence>
<evidence type="ECO:0000256" key="1">
    <source>
        <dbReference type="SAM" id="MobiDB-lite"/>
    </source>
</evidence>
<dbReference type="InterPro" id="IPR038610">
    <property type="entry name" value="FliK-like_C_sf"/>
</dbReference>
<dbReference type="InterPro" id="IPR021136">
    <property type="entry name" value="Flagellar_hook_control-like_C"/>
</dbReference>
<reference evidence="3 4" key="1">
    <citation type="submission" date="2019-10" db="EMBL/GenBank/DDBJ databases">
        <title>Georgenia wutianyii sp. nov. and Georgenia yuyongxinii sp. nov. isolated from plateau pika (Ochotona curzoniae) in the Qinghai-Tibet plateau of China.</title>
        <authorList>
            <person name="Tian Z."/>
        </authorList>
    </citation>
    <scope>NUCLEOTIDE SEQUENCE [LARGE SCALE GENOMIC DNA]</scope>
    <source>
        <strain evidence="3 4">JCM 19765</strain>
    </source>
</reference>
<dbReference type="Pfam" id="PF02120">
    <property type="entry name" value="Flg_hook"/>
    <property type="match status" value="1"/>
</dbReference>
<evidence type="ECO:0000259" key="2">
    <source>
        <dbReference type="Pfam" id="PF02120"/>
    </source>
</evidence>